<feature type="region of interest" description="Disordered" evidence="1">
    <location>
        <begin position="35"/>
        <end position="89"/>
    </location>
</feature>
<dbReference type="Proteomes" id="UP000691718">
    <property type="component" value="Unassembled WGS sequence"/>
</dbReference>
<protein>
    <submittedName>
        <fullName evidence="3">(apollo) hypothetical protein</fullName>
    </submittedName>
</protein>
<dbReference type="EMBL" id="CAJQZP010001367">
    <property type="protein sequence ID" value="CAG5041947.1"/>
    <property type="molecule type" value="Genomic_DNA"/>
</dbReference>
<feature type="region of interest" description="Disordered" evidence="1">
    <location>
        <begin position="311"/>
        <end position="352"/>
    </location>
</feature>
<comment type="caution">
    <text evidence="3">The sequence shown here is derived from an EMBL/GenBank/DDBJ whole genome shotgun (WGS) entry which is preliminary data.</text>
</comment>
<proteinExistence type="predicted"/>
<evidence type="ECO:0000259" key="2">
    <source>
        <dbReference type="Pfam" id="PF09607"/>
    </source>
</evidence>
<keyword evidence="4" id="KW-1185">Reference proteome</keyword>
<sequence>MENIVILYSDEEIYNVDIHGSRRALTSVGAVRASRRQHPCRGQRAAVSSAPTANTRRRIPSDMAAAHTHSAPAPSDRRSEGRAGSRRIFPPQFKLQVLEAYRRDAQCRGNQRATARKFGIHRRQIQKWLQAEPALRAALLRRAPQPAPSPPPYSAGSPESARLPTPPPPPPPAALPTPVSLPTPIQVTTPIATPIPIPPPSSTEPIDLSLRRLSPPPAPVPTYAPPVLEPPKKPFKLFRPYLLEDEDEKRPAVASLPVASGVHVSAFVPVQRVNDQQMVDLLVDSEFEDETADINEIDDGLMAGISNVLSRDKDLSDSGSSNIKRSELESSDSDSQSELSDEDITPAPSLQRKNEIVACNNVEPYDIHAELHREGTQIVTKSQVTRQTWWRGRGAASNLAMPQWPPRLAPTLLECYFRRHYSHTKRFKLICDENTLSSSLPNPLPGLAGVGSPCTIAPDITTLWLVGVLSDKMSGPAEPAAPSPPSPPVAPPDYIIMGLTPIPAPSPARLCACATSRKMKLNY</sequence>
<feature type="domain" description="Brinker DNA-binding" evidence="2">
    <location>
        <begin position="84"/>
        <end position="138"/>
    </location>
</feature>
<dbReference type="OrthoDB" id="7764420at2759"/>
<evidence type="ECO:0000313" key="3">
    <source>
        <dbReference type="EMBL" id="CAG5041947.1"/>
    </source>
</evidence>
<evidence type="ECO:0000256" key="1">
    <source>
        <dbReference type="SAM" id="MobiDB-lite"/>
    </source>
</evidence>
<name>A0A8S3XUS8_PARAO</name>
<evidence type="ECO:0000313" key="4">
    <source>
        <dbReference type="Proteomes" id="UP000691718"/>
    </source>
</evidence>
<gene>
    <name evidence="3" type="ORF">PAPOLLO_LOCUS22299</name>
</gene>
<dbReference type="InterPro" id="IPR018586">
    <property type="entry name" value="Brinker_DNA-bd"/>
</dbReference>
<feature type="compositionally biased region" description="Low complexity" evidence="1">
    <location>
        <begin position="154"/>
        <end position="163"/>
    </location>
</feature>
<feature type="compositionally biased region" description="Pro residues" evidence="1">
    <location>
        <begin position="164"/>
        <end position="181"/>
    </location>
</feature>
<feature type="compositionally biased region" description="Pro residues" evidence="1">
    <location>
        <begin position="193"/>
        <end position="202"/>
    </location>
</feature>
<accession>A0A8S3XUS8</accession>
<reference evidence="3" key="1">
    <citation type="submission" date="2021-04" db="EMBL/GenBank/DDBJ databases">
        <authorList>
            <person name="Tunstrom K."/>
        </authorList>
    </citation>
    <scope>NUCLEOTIDE SEQUENCE</scope>
</reference>
<organism evidence="3 4">
    <name type="scientific">Parnassius apollo</name>
    <name type="common">Apollo butterfly</name>
    <name type="synonym">Papilio apollo</name>
    <dbReference type="NCBI Taxonomy" id="110799"/>
    <lineage>
        <taxon>Eukaryota</taxon>
        <taxon>Metazoa</taxon>
        <taxon>Ecdysozoa</taxon>
        <taxon>Arthropoda</taxon>
        <taxon>Hexapoda</taxon>
        <taxon>Insecta</taxon>
        <taxon>Pterygota</taxon>
        <taxon>Neoptera</taxon>
        <taxon>Endopterygota</taxon>
        <taxon>Lepidoptera</taxon>
        <taxon>Glossata</taxon>
        <taxon>Ditrysia</taxon>
        <taxon>Papilionoidea</taxon>
        <taxon>Papilionidae</taxon>
        <taxon>Parnassiinae</taxon>
        <taxon>Parnassini</taxon>
        <taxon>Parnassius</taxon>
        <taxon>Parnassius</taxon>
    </lineage>
</organism>
<feature type="compositionally biased region" description="Low complexity" evidence="1">
    <location>
        <begin position="182"/>
        <end position="192"/>
    </location>
</feature>
<feature type="compositionally biased region" description="Low complexity" evidence="1">
    <location>
        <begin position="203"/>
        <end position="213"/>
    </location>
</feature>
<dbReference type="AlphaFoldDB" id="A0A8S3XUS8"/>
<dbReference type="Pfam" id="PF09607">
    <property type="entry name" value="BrkDBD"/>
    <property type="match status" value="1"/>
</dbReference>
<feature type="compositionally biased region" description="Low complexity" evidence="1">
    <location>
        <begin position="64"/>
        <end position="74"/>
    </location>
</feature>
<feature type="region of interest" description="Disordered" evidence="1">
    <location>
        <begin position="143"/>
        <end position="215"/>
    </location>
</feature>